<reference evidence="1 2" key="1">
    <citation type="submission" date="2018-03" db="EMBL/GenBank/DDBJ databases">
        <title>Genomic Encyclopedia of Archaeal and Bacterial Type Strains, Phase II (KMG-II): from individual species to whole genera.</title>
        <authorList>
            <person name="Goeker M."/>
        </authorList>
    </citation>
    <scope>NUCLEOTIDE SEQUENCE [LARGE SCALE GENOMIC DNA]</scope>
    <source>
        <strain evidence="1 2">DSM 17586</strain>
    </source>
</reference>
<evidence type="ECO:0000313" key="2">
    <source>
        <dbReference type="Proteomes" id="UP000242133"/>
    </source>
</evidence>
<organism evidence="1 2">
    <name type="scientific">Marinobacterium halophilum</name>
    <dbReference type="NCBI Taxonomy" id="267374"/>
    <lineage>
        <taxon>Bacteria</taxon>
        <taxon>Pseudomonadati</taxon>
        <taxon>Pseudomonadota</taxon>
        <taxon>Gammaproteobacteria</taxon>
        <taxon>Oceanospirillales</taxon>
        <taxon>Oceanospirillaceae</taxon>
        <taxon>Marinobacterium</taxon>
    </lineage>
</organism>
<dbReference type="RefSeq" id="WP_106590903.1">
    <property type="nucleotide sequence ID" value="NZ_PYGI01000005.1"/>
</dbReference>
<proteinExistence type="predicted"/>
<sequence length="126" mass="14130">MSNISQFNEISALIFPKLYEVFPSKLDLRVSDYPDFDNEESSSIFINTVSFYFDEGYIKYDDQLYGGFFGVRLTSKGFSILNIEAPVKLEIESNLVGAIKDAAETGKKELIKSLVSTVIKYGSSLL</sequence>
<keyword evidence="2" id="KW-1185">Reference proteome</keyword>
<comment type="caution">
    <text evidence="1">The sequence shown here is derived from an EMBL/GenBank/DDBJ whole genome shotgun (WGS) entry which is preliminary data.</text>
</comment>
<dbReference type="OrthoDB" id="7352393at2"/>
<protein>
    <submittedName>
        <fullName evidence="1">Uncharacterized protein</fullName>
    </submittedName>
</protein>
<dbReference type="EMBL" id="PYGI01000005">
    <property type="protein sequence ID" value="PSL15109.1"/>
    <property type="molecule type" value="Genomic_DNA"/>
</dbReference>
<dbReference type="Proteomes" id="UP000242133">
    <property type="component" value="Unassembled WGS sequence"/>
</dbReference>
<name>A0A2P8F058_9GAMM</name>
<accession>A0A2P8F058</accession>
<evidence type="ECO:0000313" key="1">
    <source>
        <dbReference type="EMBL" id="PSL15109.1"/>
    </source>
</evidence>
<gene>
    <name evidence="1" type="ORF">CLV44_1053</name>
</gene>
<dbReference type="AlphaFoldDB" id="A0A2P8F058"/>